<protein>
    <submittedName>
        <fullName evidence="2">Uncharacterized protein</fullName>
    </submittedName>
</protein>
<name>A0A5N6QEU9_9ROSI</name>
<dbReference type="AlphaFoldDB" id="A0A5N6QEU9"/>
<evidence type="ECO:0000256" key="1">
    <source>
        <dbReference type="SAM" id="MobiDB-lite"/>
    </source>
</evidence>
<accession>A0A5N6QEU9</accession>
<keyword evidence="3" id="KW-1185">Reference proteome</keyword>
<proteinExistence type="predicted"/>
<evidence type="ECO:0000313" key="2">
    <source>
        <dbReference type="EMBL" id="KAE7997707.1"/>
    </source>
</evidence>
<gene>
    <name evidence="2" type="ORF">FH972_002314</name>
</gene>
<sequence>MPNAKMNRHSKEINGHPRHPMPWEIENGLPHWKRRWPGWRNKMKSSSSGYLSHLIQRSIQTGILRSRRIRTTPPMVEATKMKANVIDKTTTKVTIAV</sequence>
<dbReference type="Proteomes" id="UP000327013">
    <property type="component" value="Chromosome 1"/>
</dbReference>
<evidence type="ECO:0000313" key="3">
    <source>
        <dbReference type="Proteomes" id="UP000327013"/>
    </source>
</evidence>
<dbReference type="EMBL" id="CM017321">
    <property type="protein sequence ID" value="KAE7997707.1"/>
    <property type="molecule type" value="Genomic_DNA"/>
</dbReference>
<feature type="region of interest" description="Disordered" evidence="1">
    <location>
        <begin position="1"/>
        <end position="22"/>
    </location>
</feature>
<organism evidence="2 3">
    <name type="scientific">Carpinus fangiana</name>
    <dbReference type="NCBI Taxonomy" id="176857"/>
    <lineage>
        <taxon>Eukaryota</taxon>
        <taxon>Viridiplantae</taxon>
        <taxon>Streptophyta</taxon>
        <taxon>Embryophyta</taxon>
        <taxon>Tracheophyta</taxon>
        <taxon>Spermatophyta</taxon>
        <taxon>Magnoliopsida</taxon>
        <taxon>eudicotyledons</taxon>
        <taxon>Gunneridae</taxon>
        <taxon>Pentapetalae</taxon>
        <taxon>rosids</taxon>
        <taxon>fabids</taxon>
        <taxon>Fagales</taxon>
        <taxon>Betulaceae</taxon>
        <taxon>Carpinus</taxon>
    </lineage>
</organism>
<reference evidence="2 3" key="1">
    <citation type="submission" date="2019-06" db="EMBL/GenBank/DDBJ databases">
        <title>A chromosomal-level reference genome of Carpinus fangiana (Coryloideae, Betulaceae).</title>
        <authorList>
            <person name="Yang X."/>
            <person name="Wang Z."/>
            <person name="Zhang L."/>
            <person name="Hao G."/>
            <person name="Liu J."/>
            <person name="Yang Y."/>
        </authorList>
    </citation>
    <scope>NUCLEOTIDE SEQUENCE [LARGE SCALE GENOMIC DNA]</scope>
    <source>
        <strain evidence="2">Cfa_2016G</strain>
        <tissue evidence="2">Leaf</tissue>
    </source>
</reference>